<comment type="caution">
    <text evidence="7">The sequence shown here is derived from an EMBL/GenBank/DDBJ whole genome shotgun (WGS) entry which is preliminary data.</text>
</comment>
<organism evidence="7 8">
    <name type="scientific">Anaerobaca lacustris</name>
    <dbReference type="NCBI Taxonomy" id="3044600"/>
    <lineage>
        <taxon>Bacteria</taxon>
        <taxon>Pseudomonadati</taxon>
        <taxon>Planctomycetota</taxon>
        <taxon>Phycisphaerae</taxon>
        <taxon>Sedimentisphaerales</taxon>
        <taxon>Anaerobacaceae</taxon>
        <taxon>Anaerobaca</taxon>
    </lineage>
</organism>
<dbReference type="Gene3D" id="3.30.1490.20">
    <property type="entry name" value="ATP-grasp fold, A domain"/>
    <property type="match status" value="1"/>
</dbReference>
<dbReference type="InterPro" id="IPR011761">
    <property type="entry name" value="ATP-grasp"/>
</dbReference>
<keyword evidence="4" id="KW-0547">Nucleotide-binding</keyword>
<evidence type="ECO:0000313" key="7">
    <source>
        <dbReference type="EMBL" id="MDI6449349.1"/>
    </source>
</evidence>
<evidence type="ECO:0000256" key="1">
    <source>
        <dbReference type="ARBA" id="ARBA00010871"/>
    </source>
</evidence>
<keyword evidence="7" id="KW-0808">Transferase</keyword>
<keyword evidence="2" id="KW-0436">Ligase</keyword>
<evidence type="ECO:0000256" key="5">
    <source>
        <dbReference type="SAM" id="MobiDB-lite"/>
    </source>
</evidence>
<sequence length="677" mass="76649">MDAKPGSANPRPPDKGKATSGGTKSLGPVPNLEEHVNSEWWRQIFNSTYLKTDGDVVDDLGVTAKEVDAFCEILKLQKDQRLLDVCCGQGPDVLELARRGFANVEGLDRSHYLVQRARTQAKKEGLNVRFKEGDARKLPYATDTFDVVTILGNSFGYFETIEDDMRVLKEVRRVLKPWGRLLIDVADGEYLRRKFQPRSWEWIDKHYFVCRERSLSLDKQRLISREVVTHVEKGVVADQFYAERLYSRKGIQELLTKAGFSDVIVHGQISGDSQRNQDLGMMEKRIMVTGSVRKEWTPRKHKKDFKTVTVLFGDPAKPDPLKPLCVFDDDDFYTIDQLKNALRELEAYRYTYLSNHDTLIDDLRKLIGKTDFVFNLCDEGFGNDPRKELHVPSLLEVLGIPYTGGGPQCLAFCYDKSLVRGVAKEMQVPVPEGFFIKPEDSTFELSFAFPAICKPNFGDSSFGITQRSVTNTVEELVNAITEIREKFGYEKPILVEEFLTGKDFTVGIIGNPPESYTVLPIIEEDYSMLPPELPRLCGYEAKWQPDSPYWQIKSIPAQLPEEAEKLVVECCLKLFERLECRDYCRFDWRLDAQGTPKLLEVNPNPGWCWDGHMAKMSKIAGISYSEMLEAILKAAEDRLGLQAARAKTANGTRNGQANGIVAVDAARTPAETECSKT</sequence>
<dbReference type="SUPFAM" id="SSF53335">
    <property type="entry name" value="S-adenosyl-L-methionine-dependent methyltransferases"/>
    <property type="match status" value="1"/>
</dbReference>
<dbReference type="CDD" id="cd02440">
    <property type="entry name" value="AdoMet_MTases"/>
    <property type="match status" value="1"/>
</dbReference>
<dbReference type="GO" id="GO:0071555">
    <property type="term" value="P:cell wall organization"/>
    <property type="evidence" value="ECO:0007669"/>
    <property type="project" value="UniProtKB-KW"/>
</dbReference>
<proteinExistence type="inferred from homology"/>
<feature type="domain" description="ATP-grasp" evidence="6">
    <location>
        <begin position="420"/>
        <end position="633"/>
    </location>
</feature>
<evidence type="ECO:0000259" key="6">
    <source>
        <dbReference type="PROSITE" id="PS50975"/>
    </source>
</evidence>
<dbReference type="GO" id="GO:0008168">
    <property type="term" value="F:methyltransferase activity"/>
    <property type="evidence" value="ECO:0007669"/>
    <property type="project" value="UniProtKB-KW"/>
</dbReference>
<keyword evidence="7" id="KW-0489">Methyltransferase</keyword>
<dbReference type="RefSeq" id="WP_349244757.1">
    <property type="nucleotide sequence ID" value="NZ_JASCXX010000010.1"/>
</dbReference>
<keyword evidence="3" id="KW-0961">Cell wall biogenesis/degradation</keyword>
<dbReference type="SUPFAM" id="SSF52440">
    <property type="entry name" value="PreATP-grasp domain"/>
    <property type="match status" value="1"/>
</dbReference>
<dbReference type="GO" id="GO:0032259">
    <property type="term" value="P:methylation"/>
    <property type="evidence" value="ECO:0007669"/>
    <property type="project" value="UniProtKB-KW"/>
</dbReference>
<dbReference type="InterPro" id="IPR029063">
    <property type="entry name" value="SAM-dependent_MTases_sf"/>
</dbReference>
<accession>A0AAW6U127</accession>
<dbReference type="Proteomes" id="UP001431776">
    <property type="component" value="Unassembled WGS sequence"/>
</dbReference>
<evidence type="ECO:0000256" key="2">
    <source>
        <dbReference type="ARBA" id="ARBA00022598"/>
    </source>
</evidence>
<dbReference type="Gene3D" id="3.30.470.20">
    <property type="entry name" value="ATP-grasp fold, B domain"/>
    <property type="match status" value="1"/>
</dbReference>
<dbReference type="InterPro" id="IPR011095">
    <property type="entry name" value="Dala_Dala_lig_C"/>
</dbReference>
<dbReference type="PANTHER" id="PTHR23132">
    <property type="entry name" value="D-ALANINE--D-ALANINE LIGASE"/>
    <property type="match status" value="1"/>
</dbReference>
<name>A0AAW6U127_9BACT</name>
<dbReference type="GO" id="GO:0046872">
    <property type="term" value="F:metal ion binding"/>
    <property type="evidence" value="ECO:0007669"/>
    <property type="project" value="InterPro"/>
</dbReference>
<evidence type="ECO:0000313" key="8">
    <source>
        <dbReference type="Proteomes" id="UP001431776"/>
    </source>
</evidence>
<keyword evidence="4" id="KW-0067">ATP-binding</keyword>
<evidence type="ECO:0000256" key="3">
    <source>
        <dbReference type="ARBA" id="ARBA00023316"/>
    </source>
</evidence>
<dbReference type="AlphaFoldDB" id="A0AAW6U127"/>
<protein>
    <submittedName>
        <fullName evidence="7">Methyltransferase domain-containing protein</fullName>
    </submittedName>
</protein>
<dbReference type="PROSITE" id="PS50975">
    <property type="entry name" value="ATP_GRASP"/>
    <property type="match status" value="1"/>
</dbReference>
<evidence type="ECO:0000256" key="4">
    <source>
        <dbReference type="PROSITE-ProRule" id="PRU00409"/>
    </source>
</evidence>
<dbReference type="PANTHER" id="PTHR23132:SF23">
    <property type="entry name" value="D-ALANINE--D-ALANINE LIGASE B"/>
    <property type="match status" value="1"/>
</dbReference>
<dbReference type="Pfam" id="PF13649">
    <property type="entry name" value="Methyltransf_25"/>
    <property type="match status" value="1"/>
</dbReference>
<dbReference type="EMBL" id="JASCXX010000010">
    <property type="protein sequence ID" value="MDI6449349.1"/>
    <property type="molecule type" value="Genomic_DNA"/>
</dbReference>
<dbReference type="GO" id="GO:0005524">
    <property type="term" value="F:ATP binding"/>
    <property type="evidence" value="ECO:0007669"/>
    <property type="project" value="UniProtKB-UniRule"/>
</dbReference>
<gene>
    <name evidence="7" type="ORF">QJ522_09880</name>
</gene>
<dbReference type="InterPro" id="IPR041698">
    <property type="entry name" value="Methyltransf_25"/>
</dbReference>
<dbReference type="Pfam" id="PF07478">
    <property type="entry name" value="Dala_Dala_lig_C"/>
    <property type="match status" value="1"/>
</dbReference>
<dbReference type="GO" id="GO:0008716">
    <property type="term" value="F:D-alanine-D-alanine ligase activity"/>
    <property type="evidence" value="ECO:0007669"/>
    <property type="project" value="InterPro"/>
</dbReference>
<feature type="region of interest" description="Disordered" evidence="5">
    <location>
        <begin position="1"/>
        <end position="31"/>
    </location>
</feature>
<dbReference type="InterPro" id="IPR013815">
    <property type="entry name" value="ATP_grasp_subdomain_1"/>
</dbReference>
<keyword evidence="8" id="KW-1185">Reference proteome</keyword>
<comment type="similarity">
    <text evidence="1">Belongs to the D-alanine--D-alanine ligase family.</text>
</comment>
<dbReference type="Gene3D" id="3.40.50.150">
    <property type="entry name" value="Vaccinia Virus protein VP39"/>
    <property type="match status" value="1"/>
</dbReference>
<dbReference type="Gene3D" id="2.20.25.110">
    <property type="entry name" value="S-adenosyl-L-methionine-dependent methyltransferases"/>
    <property type="match status" value="1"/>
</dbReference>
<dbReference type="FunFam" id="3.30.470.20:FF:000105">
    <property type="entry name" value="Predicted protein"/>
    <property type="match status" value="1"/>
</dbReference>
<dbReference type="InterPro" id="IPR016185">
    <property type="entry name" value="PreATP-grasp_dom_sf"/>
</dbReference>
<reference evidence="7" key="1">
    <citation type="submission" date="2023-05" db="EMBL/GenBank/DDBJ databases">
        <title>Anaerotaeda fermentans gen. nov., sp. nov., a novel anaerobic planctomycete of the new family within the order Sedimentisphaerales isolated from Taman Peninsula, Russia.</title>
        <authorList>
            <person name="Khomyakova M.A."/>
            <person name="Merkel A.Y."/>
            <person name="Slobodkin A.I."/>
        </authorList>
    </citation>
    <scope>NUCLEOTIDE SEQUENCE</scope>
    <source>
        <strain evidence="7">M17dextr</strain>
    </source>
</reference>
<dbReference type="SUPFAM" id="SSF56059">
    <property type="entry name" value="Glutathione synthetase ATP-binding domain-like"/>
    <property type="match status" value="1"/>
</dbReference>